<comment type="subcellular location">
    <subcellularLocation>
        <location evidence="1">Membrane</location>
        <topology evidence="1">Multi-pass membrane protein</topology>
    </subcellularLocation>
</comment>
<sequence>MVTTGALWSLGDALAQRVEKGPFNARRNLLTAGYGALAVGPFGHAWYIGLDRAARRLFVPGSPAFIAAKVIADTAIFGPLHVAGYFTHMTLSEGGTLPDVGAKLRTDFWPTFSAELFVWPVVQVANFKLVPVHYQLLVVNMVTILDSCFMSWARANDGWFQRLFPELAAQLGLLAPPSQSGPAAVAAAGRKPVAGAAAAVKRPVAASSAKTSGAEGNQIFVVVRRGKEYPPKVCDCRIKYEQTIADLKKAAAAKLGVPLDKLLLFWQTKELTAAYDSKTLLELNLHTGFSVSKHDLPALRELLDGPEGRQAAQETMPGSHQLLESLLQQGHPEVPRFQRDFYTGQPLEEPVWLSYDGWWQYYDILGESCSFYVLFRTAGTRTGHCIWRHPVFGGQLGKRQLALDAEALRCCEVLLAAGYRPTLYAEVELESRMADGDFSDRAFFENFNILTDWHRAGNVHMSAAPRLNTPTGRLMLLLVDGKAWSPAVHKFFPPAFKAAARTLLLAHHRGGGSSPPARGRTRRKAGQAPQQPTLLSLVPGEFVLQAIQLAAFPASAWLPLQPDGSQAWLQAAAAEPAGPEADAAPEVVPEAATNA</sequence>
<dbReference type="EMBL" id="LHPG02000013">
    <property type="protein sequence ID" value="PRW44616.1"/>
    <property type="molecule type" value="Genomic_DNA"/>
</dbReference>
<evidence type="ECO:0000313" key="8">
    <source>
        <dbReference type="Proteomes" id="UP000239899"/>
    </source>
</evidence>
<proteinExistence type="inferred from homology"/>
<dbReference type="CDD" id="cd17039">
    <property type="entry name" value="Ubl_ubiquitin_like"/>
    <property type="match status" value="1"/>
</dbReference>
<dbReference type="GO" id="GO:0016020">
    <property type="term" value="C:membrane"/>
    <property type="evidence" value="ECO:0007669"/>
    <property type="project" value="UniProtKB-SubCell"/>
</dbReference>
<dbReference type="GO" id="GO:0005737">
    <property type="term" value="C:cytoplasm"/>
    <property type="evidence" value="ECO:0007669"/>
    <property type="project" value="TreeGrafter"/>
</dbReference>
<keyword evidence="5" id="KW-0472">Membrane</keyword>
<evidence type="ECO:0000256" key="3">
    <source>
        <dbReference type="ARBA" id="ARBA00022692"/>
    </source>
</evidence>
<comment type="similarity">
    <text evidence="2">Belongs to the peroxisomal membrane protein PXMP2/4 family.</text>
</comment>
<evidence type="ECO:0000256" key="4">
    <source>
        <dbReference type="ARBA" id="ARBA00022989"/>
    </source>
</evidence>
<evidence type="ECO:0000313" key="7">
    <source>
        <dbReference type="EMBL" id="PRW44616.1"/>
    </source>
</evidence>
<dbReference type="SUPFAM" id="SSF54236">
    <property type="entry name" value="Ubiquitin-like"/>
    <property type="match status" value="1"/>
</dbReference>
<evidence type="ECO:0000256" key="2">
    <source>
        <dbReference type="ARBA" id="ARBA00006824"/>
    </source>
</evidence>
<feature type="region of interest" description="Disordered" evidence="6">
    <location>
        <begin position="572"/>
        <end position="595"/>
    </location>
</feature>
<gene>
    <name evidence="7" type="ORF">C2E21_6748</name>
</gene>
<keyword evidence="8" id="KW-1185">Reference proteome</keyword>
<dbReference type="Pfam" id="PF04117">
    <property type="entry name" value="Mpv17_PMP22"/>
    <property type="match status" value="1"/>
</dbReference>
<dbReference type="InterPro" id="IPR007248">
    <property type="entry name" value="Mpv17_PMP22"/>
</dbReference>
<accession>A0A2P6TKM0</accession>
<keyword evidence="4" id="KW-1133">Transmembrane helix</keyword>
<dbReference type="STRING" id="3076.A0A2P6TKM0"/>
<evidence type="ECO:0000256" key="6">
    <source>
        <dbReference type="SAM" id="MobiDB-lite"/>
    </source>
</evidence>
<dbReference type="PANTHER" id="PTHR11266">
    <property type="entry name" value="PEROXISOMAL MEMBRANE PROTEIN 2, PXMP2 MPV17"/>
    <property type="match status" value="1"/>
</dbReference>
<name>A0A2P6TKM0_CHLSO</name>
<keyword evidence="3" id="KW-0812">Transmembrane</keyword>
<evidence type="ECO:0000256" key="1">
    <source>
        <dbReference type="ARBA" id="ARBA00004141"/>
    </source>
</evidence>
<organism evidence="7 8">
    <name type="scientific">Chlorella sorokiniana</name>
    <name type="common">Freshwater green alga</name>
    <dbReference type="NCBI Taxonomy" id="3076"/>
    <lineage>
        <taxon>Eukaryota</taxon>
        <taxon>Viridiplantae</taxon>
        <taxon>Chlorophyta</taxon>
        <taxon>core chlorophytes</taxon>
        <taxon>Trebouxiophyceae</taxon>
        <taxon>Chlorellales</taxon>
        <taxon>Chlorellaceae</taxon>
        <taxon>Chlorella clade</taxon>
        <taxon>Chlorella</taxon>
    </lineage>
</organism>
<dbReference type="AlphaFoldDB" id="A0A2P6TKM0"/>
<evidence type="ECO:0000256" key="5">
    <source>
        <dbReference type="ARBA" id="ARBA00023136"/>
    </source>
</evidence>
<dbReference type="PANTHER" id="PTHR11266:SF17">
    <property type="entry name" value="PROTEIN MPV17"/>
    <property type="match status" value="1"/>
</dbReference>
<protein>
    <submittedName>
        <fullName evidence="7">PXMP2 4 family 2-like</fullName>
    </submittedName>
</protein>
<dbReference type="OrthoDB" id="10267969at2759"/>
<feature type="region of interest" description="Disordered" evidence="6">
    <location>
        <begin position="507"/>
        <end position="531"/>
    </location>
</feature>
<reference evidence="7 8" key="1">
    <citation type="journal article" date="2018" name="Plant J.">
        <title>Genome sequences of Chlorella sorokiniana UTEX 1602 and Micractinium conductrix SAG 241.80: implications to maltose excretion by a green alga.</title>
        <authorList>
            <person name="Arriola M.B."/>
            <person name="Velmurugan N."/>
            <person name="Zhang Y."/>
            <person name="Plunkett M.H."/>
            <person name="Hondzo H."/>
            <person name="Barney B.M."/>
        </authorList>
    </citation>
    <scope>NUCLEOTIDE SEQUENCE [LARGE SCALE GENOMIC DNA]</scope>
    <source>
        <strain evidence="8">UTEX 1602</strain>
    </source>
</reference>
<dbReference type="Gene3D" id="3.10.20.90">
    <property type="entry name" value="Phosphatidylinositol 3-kinase Catalytic Subunit, Chain A, domain 1"/>
    <property type="match status" value="1"/>
</dbReference>
<dbReference type="Proteomes" id="UP000239899">
    <property type="component" value="Unassembled WGS sequence"/>
</dbReference>
<comment type="caution">
    <text evidence="7">The sequence shown here is derived from an EMBL/GenBank/DDBJ whole genome shotgun (WGS) entry which is preliminary data.</text>
</comment>
<dbReference type="InterPro" id="IPR029071">
    <property type="entry name" value="Ubiquitin-like_domsf"/>
</dbReference>